<reference evidence="2" key="1">
    <citation type="journal article" date="2023" name="Nat. Plants">
        <title>Single-cell RNA sequencing provides a high-resolution roadmap for understanding the multicellular compartmentation of specialized metabolism.</title>
        <authorList>
            <person name="Sun S."/>
            <person name="Shen X."/>
            <person name="Li Y."/>
            <person name="Li Y."/>
            <person name="Wang S."/>
            <person name="Li R."/>
            <person name="Zhang H."/>
            <person name="Shen G."/>
            <person name="Guo B."/>
            <person name="Wei J."/>
            <person name="Xu J."/>
            <person name="St-Pierre B."/>
            <person name="Chen S."/>
            <person name="Sun C."/>
        </authorList>
    </citation>
    <scope>NUCLEOTIDE SEQUENCE [LARGE SCALE GENOMIC DNA]</scope>
</reference>
<dbReference type="Proteomes" id="UP001060085">
    <property type="component" value="Linkage Group LG05"/>
</dbReference>
<gene>
    <name evidence="1" type="ORF">M9H77_24126</name>
</gene>
<proteinExistence type="predicted"/>
<name>A0ACC0AXZ7_CATRO</name>
<protein>
    <submittedName>
        <fullName evidence="1">Uncharacterized protein</fullName>
    </submittedName>
</protein>
<evidence type="ECO:0000313" key="2">
    <source>
        <dbReference type="Proteomes" id="UP001060085"/>
    </source>
</evidence>
<dbReference type="EMBL" id="CM044705">
    <property type="protein sequence ID" value="KAI5664803.1"/>
    <property type="molecule type" value="Genomic_DNA"/>
</dbReference>
<evidence type="ECO:0000313" key="1">
    <source>
        <dbReference type="EMBL" id="KAI5664803.1"/>
    </source>
</evidence>
<organism evidence="1 2">
    <name type="scientific">Catharanthus roseus</name>
    <name type="common">Madagascar periwinkle</name>
    <name type="synonym">Vinca rosea</name>
    <dbReference type="NCBI Taxonomy" id="4058"/>
    <lineage>
        <taxon>Eukaryota</taxon>
        <taxon>Viridiplantae</taxon>
        <taxon>Streptophyta</taxon>
        <taxon>Embryophyta</taxon>
        <taxon>Tracheophyta</taxon>
        <taxon>Spermatophyta</taxon>
        <taxon>Magnoliopsida</taxon>
        <taxon>eudicotyledons</taxon>
        <taxon>Gunneridae</taxon>
        <taxon>Pentapetalae</taxon>
        <taxon>asterids</taxon>
        <taxon>lamiids</taxon>
        <taxon>Gentianales</taxon>
        <taxon>Apocynaceae</taxon>
        <taxon>Rauvolfioideae</taxon>
        <taxon>Vinceae</taxon>
        <taxon>Catharanthinae</taxon>
        <taxon>Catharanthus</taxon>
    </lineage>
</organism>
<accession>A0ACC0AXZ7</accession>
<keyword evidence="2" id="KW-1185">Reference proteome</keyword>
<sequence length="238" mass="27361">MAISFDLAKNGYAIYSRGSTAEISEVWHSLPNVAQDKIMKAGFYVFLDTLPVAELGELTLTPIDFMSITGLRVRGQPIPQDLEIRSRPDYIQAILGWSPKFVAGGGVWAYEVLKINQYKLQDEEEVVFPQMIGWRTDNRIRVFKDDRLLISGTPPTSMLSTELIEDDDGFCLMPEFRIYKEFIENRLMGLLVPIRCREKFVKQMFKMKIEVYHHPIKLTPKSVISHLGIQPRQLSEFS</sequence>
<comment type="caution">
    <text evidence="1">The sequence shown here is derived from an EMBL/GenBank/DDBJ whole genome shotgun (WGS) entry which is preliminary data.</text>
</comment>